<organism evidence="1 2">
    <name type="scientific">Shewanella fodinae</name>
    <dbReference type="NCBI Taxonomy" id="552357"/>
    <lineage>
        <taxon>Bacteria</taxon>
        <taxon>Pseudomonadati</taxon>
        <taxon>Pseudomonadota</taxon>
        <taxon>Gammaproteobacteria</taxon>
        <taxon>Alteromonadales</taxon>
        <taxon>Shewanellaceae</taxon>
        <taxon>Shewanella</taxon>
    </lineage>
</organism>
<dbReference type="RefSeq" id="WP_133038710.1">
    <property type="nucleotide sequence ID" value="NZ_BMXW01000007.1"/>
</dbReference>
<dbReference type="AlphaFoldDB" id="A0A4R2FEX0"/>
<evidence type="ECO:0008006" key="3">
    <source>
        <dbReference type="Google" id="ProtNLM"/>
    </source>
</evidence>
<evidence type="ECO:0000313" key="1">
    <source>
        <dbReference type="EMBL" id="TCN85438.1"/>
    </source>
</evidence>
<accession>A0A4R2FEX0</accession>
<sequence>MFPESSGYFSVPHPFDAYISLWPEDQALPDEDQLQSMKSKGMQLMSEVKALEGDCLIHLRQLGDDGRAIVEYLKLQSRKVDLVLQHLLEQEARDGQHCIGLQFGGSGVRLQSEQALPRNAQVKLLLFVREEILSVLCLARVSDCREDPDNPERYLLDLEYSVITEAEVEQLVKASLVVQQKQLKQRKSSR</sequence>
<dbReference type="Proteomes" id="UP000294832">
    <property type="component" value="Unassembled WGS sequence"/>
</dbReference>
<comment type="caution">
    <text evidence="1">The sequence shown here is derived from an EMBL/GenBank/DDBJ whole genome shotgun (WGS) entry which is preliminary data.</text>
</comment>
<evidence type="ECO:0000313" key="2">
    <source>
        <dbReference type="Proteomes" id="UP000294832"/>
    </source>
</evidence>
<proteinExistence type="predicted"/>
<reference evidence="1 2" key="1">
    <citation type="submission" date="2019-03" db="EMBL/GenBank/DDBJ databases">
        <title>Freshwater and sediment microbial communities from various areas in North America, analyzing microbe dynamics in response to fracking.</title>
        <authorList>
            <person name="Lamendella R."/>
        </authorList>
    </citation>
    <scope>NUCLEOTIDE SEQUENCE [LARGE SCALE GENOMIC DNA]</scope>
    <source>
        <strain evidence="1 2">74A</strain>
    </source>
</reference>
<keyword evidence="2" id="KW-1185">Reference proteome</keyword>
<dbReference type="OrthoDB" id="5764251at2"/>
<protein>
    <recommendedName>
        <fullName evidence="3">PilZ domain-containing protein</fullName>
    </recommendedName>
</protein>
<gene>
    <name evidence="1" type="ORF">EDC91_10998</name>
</gene>
<name>A0A4R2FEX0_9GAMM</name>
<dbReference type="EMBL" id="SLWF01000009">
    <property type="protein sequence ID" value="TCN85438.1"/>
    <property type="molecule type" value="Genomic_DNA"/>
</dbReference>